<dbReference type="WBParaSite" id="ES5_v2.g17342.t1">
    <property type="protein sequence ID" value="ES5_v2.g17342.t1"/>
    <property type="gene ID" value="ES5_v2.g17342"/>
</dbReference>
<organism evidence="1 2">
    <name type="scientific">Panagrolaimus sp. ES5</name>
    <dbReference type="NCBI Taxonomy" id="591445"/>
    <lineage>
        <taxon>Eukaryota</taxon>
        <taxon>Metazoa</taxon>
        <taxon>Ecdysozoa</taxon>
        <taxon>Nematoda</taxon>
        <taxon>Chromadorea</taxon>
        <taxon>Rhabditida</taxon>
        <taxon>Tylenchina</taxon>
        <taxon>Panagrolaimomorpha</taxon>
        <taxon>Panagrolaimoidea</taxon>
        <taxon>Panagrolaimidae</taxon>
        <taxon>Panagrolaimus</taxon>
    </lineage>
</organism>
<proteinExistence type="predicted"/>
<sequence length="458" mass="52676">MEQCIIIVGFRWSDKTEIDYYNWFTDQPGNHAGNERMVQFKTDEKFLGWGDQISGFKYHEYLCKMPAELKNPVKLPPPPSIAVDGKKCRKDEKRTINNSKCPDKNYYMLEIPYGTYCYRKQTTSADTNIQDWIQNKICSVLHPNLTATCPQSFDEIDFYSYMTDTPFQIGMYIPEGKPYAKNSYRCVDGSSPKLQPWHSAEPLQPQNGPHQVVYVGTHSLYHSSKSIDTFRMIPNLMCRMKAEPLLPCAPLPYIDACAKLEDYKCPDGWAKYKTCGKVQCYRAISVATHNRNLEALKENICDKHFKNSKTITVHCEEENDFLQRFGVFALGLYVPADEIPERNNWKWYDGSPVDFVAWELFHSHKKQAPYNEAPNHRIAYYRHTDQNRFGWVDGGENFDKIVCKMDAIKLETAKSCPSSEEEVVLTEAPTGAAEPMPSTMPCEEDETTKKPPRKSCSV</sequence>
<protein>
    <submittedName>
        <fullName evidence="2">C-type lectin domain-containing protein</fullName>
    </submittedName>
</protein>
<reference evidence="2" key="1">
    <citation type="submission" date="2022-11" db="UniProtKB">
        <authorList>
            <consortium name="WormBaseParasite"/>
        </authorList>
    </citation>
    <scope>IDENTIFICATION</scope>
</reference>
<evidence type="ECO:0000313" key="2">
    <source>
        <dbReference type="WBParaSite" id="ES5_v2.g17342.t1"/>
    </source>
</evidence>
<dbReference type="Proteomes" id="UP000887579">
    <property type="component" value="Unplaced"/>
</dbReference>
<accession>A0AC34FL74</accession>
<evidence type="ECO:0000313" key="1">
    <source>
        <dbReference type="Proteomes" id="UP000887579"/>
    </source>
</evidence>
<name>A0AC34FL74_9BILA</name>